<feature type="non-terminal residue" evidence="1">
    <location>
        <position position="1"/>
    </location>
</feature>
<dbReference type="Proteomes" id="UP001202328">
    <property type="component" value="Unassembled WGS sequence"/>
</dbReference>
<accession>A0AAD4SEF3</accession>
<gene>
    <name evidence="1" type="ORF">MKW98_025571</name>
</gene>
<sequence length="59" mass="6527">FQKKFLAGRISATAIQMYGHNCLANIVFVLVKLSTVESKFVRQSTSNLLVLIPDLLTTS</sequence>
<evidence type="ECO:0000313" key="1">
    <source>
        <dbReference type="EMBL" id="KAI3895780.1"/>
    </source>
</evidence>
<proteinExistence type="predicted"/>
<protein>
    <submittedName>
        <fullName evidence="1">Uncharacterized protein</fullName>
    </submittedName>
</protein>
<evidence type="ECO:0000313" key="2">
    <source>
        <dbReference type="Proteomes" id="UP001202328"/>
    </source>
</evidence>
<reference evidence="1" key="1">
    <citation type="submission" date="2022-04" db="EMBL/GenBank/DDBJ databases">
        <title>A functionally conserved STORR gene fusion in Papaver species that diverged 16.8 million years ago.</title>
        <authorList>
            <person name="Catania T."/>
        </authorList>
    </citation>
    <scope>NUCLEOTIDE SEQUENCE</scope>
    <source>
        <strain evidence="1">S-188037</strain>
    </source>
</reference>
<name>A0AAD4SEF3_9MAGN</name>
<comment type="caution">
    <text evidence="1">The sequence shown here is derived from an EMBL/GenBank/DDBJ whole genome shotgun (WGS) entry which is preliminary data.</text>
</comment>
<feature type="non-terminal residue" evidence="1">
    <location>
        <position position="59"/>
    </location>
</feature>
<dbReference type="EMBL" id="JAJJMB010011896">
    <property type="protein sequence ID" value="KAI3895780.1"/>
    <property type="molecule type" value="Genomic_DNA"/>
</dbReference>
<keyword evidence="2" id="KW-1185">Reference proteome</keyword>
<dbReference type="AlphaFoldDB" id="A0AAD4SEF3"/>
<organism evidence="1 2">
    <name type="scientific">Papaver atlanticum</name>
    <dbReference type="NCBI Taxonomy" id="357466"/>
    <lineage>
        <taxon>Eukaryota</taxon>
        <taxon>Viridiplantae</taxon>
        <taxon>Streptophyta</taxon>
        <taxon>Embryophyta</taxon>
        <taxon>Tracheophyta</taxon>
        <taxon>Spermatophyta</taxon>
        <taxon>Magnoliopsida</taxon>
        <taxon>Ranunculales</taxon>
        <taxon>Papaveraceae</taxon>
        <taxon>Papaveroideae</taxon>
        <taxon>Papaver</taxon>
    </lineage>
</organism>